<gene>
    <name evidence="2" type="ORF">B0H16DRAFT_1831533</name>
</gene>
<evidence type="ECO:0000313" key="3">
    <source>
        <dbReference type="Proteomes" id="UP001215598"/>
    </source>
</evidence>
<keyword evidence="1" id="KW-0732">Signal</keyword>
<reference evidence="2" key="1">
    <citation type="submission" date="2023-03" db="EMBL/GenBank/DDBJ databases">
        <title>Massive genome expansion in bonnet fungi (Mycena s.s.) driven by repeated elements and novel gene families across ecological guilds.</title>
        <authorList>
            <consortium name="Lawrence Berkeley National Laboratory"/>
            <person name="Harder C.B."/>
            <person name="Miyauchi S."/>
            <person name="Viragh M."/>
            <person name="Kuo A."/>
            <person name="Thoen E."/>
            <person name="Andreopoulos B."/>
            <person name="Lu D."/>
            <person name="Skrede I."/>
            <person name="Drula E."/>
            <person name="Henrissat B."/>
            <person name="Morin E."/>
            <person name="Kohler A."/>
            <person name="Barry K."/>
            <person name="LaButti K."/>
            <person name="Morin E."/>
            <person name="Salamov A."/>
            <person name="Lipzen A."/>
            <person name="Mereny Z."/>
            <person name="Hegedus B."/>
            <person name="Baldrian P."/>
            <person name="Stursova M."/>
            <person name="Weitz H."/>
            <person name="Taylor A."/>
            <person name="Grigoriev I.V."/>
            <person name="Nagy L.G."/>
            <person name="Martin F."/>
            <person name="Kauserud H."/>
        </authorList>
    </citation>
    <scope>NUCLEOTIDE SEQUENCE</scope>
    <source>
        <strain evidence="2">CBHHK182m</strain>
    </source>
</reference>
<organism evidence="2 3">
    <name type="scientific">Mycena metata</name>
    <dbReference type="NCBI Taxonomy" id="1033252"/>
    <lineage>
        <taxon>Eukaryota</taxon>
        <taxon>Fungi</taxon>
        <taxon>Dikarya</taxon>
        <taxon>Basidiomycota</taxon>
        <taxon>Agaricomycotina</taxon>
        <taxon>Agaricomycetes</taxon>
        <taxon>Agaricomycetidae</taxon>
        <taxon>Agaricales</taxon>
        <taxon>Marasmiineae</taxon>
        <taxon>Mycenaceae</taxon>
        <taxon>Mycena</taxon>
    </lineage>
</organism>
<accession>A0AAD7J188</accession>
<protein>
    <submittedName>
        <fullName evidence="2">Uncharacterized protein</fullName>
    </submittedName>
</protein>
<feature type="chain" id="PRO_5042210926" evidence="1">
    <location>
        <begin position="20"/>
        <end position="206"/>
    </location>
</feature>
<keyword evidence="3" id="KW-1185">Reference proteome</keyword>
<evidence type="ECO:0000313" key="2">
    <source>
        <dbReference type="EMBL" id="KAJ7754839.1"/>
    </source>
</evidence>
<dbReference type="EMBL" id="JARKIB010000051">
    <property type="protein sequence ID" value="KAJ7754839.1"/>
    <property type="molecule type" value="Genomic_DNA"/>
</dbReference>
<dbReference type="Proteomes" id="UP001215598">
    <property type="component" value="Unassembled WGS sequence"/>
</dbReference>
<name>A0AAD7J188_9AGAR</name>
<evidence type="ECO:0000256" key="1">
    <source>
        <dbReference type="SAM" id="SignalP"/>
    </source>
</evidence>
<sequence length="206" mass="22196">MFKFLGLVVLAVGLLRVAASPAVALASGPFDTSNFFTSQVNLQNAANVLAKDSYNSFPANASQLGESKPIASHVKACSDAFDNAIISIAAISPLQFPSGPLFSESDAKTLNTTYVPSTQQTILGQLNGLQAGIDFFESVNNAPLFLASFCHWVRTLAEENNVFFNLLIEGAPADYQPYWEQLQVEAATAYDIWLREDGDGFNCGPF</sequence>
<feature type="signal peptide" evidence="1">
    <location>
        <begin position="1"/>
        <end position="19"/>
    </location>
</feature>
<proteinExistence type="predicted"/>
<comment type="caution">
    <text evidence="2">The sequence shown here is derived from an EMBL/GenBank/DDBJ whole genome shotgun (WGS) entry which is preliminary data.</text>
</comment>
<dbReference type="AlphaFoldDB" id="A0AAD7J188"/>